<proteinExistence type="predicted"/>
<evidence type="ECO:0000259" key="9">
    <source>
        <dbReference type="PROSITE" id="PS50188"/>
    </source>
</evidence>
<dbReference type="Proteomes" id="UP000503349">
    <property type="component" value="Chromosome 9"/>
</dbReference>
<keyword evidence="3 6" id="KW-0863">Zinc-finger</keyword>
<dbReference type="CDD" id="cd19769">
    <property type="entry name" value="Bbox2_TRIM16-like"/>
    <property type="match status" value="1"/>
</dbReference>
<dbReference type="Gene3D" id="2.60.120.920">
    <property type="match status" value="1"/>
</dbReference>
<feature type="domain" description="B box-type" evidence="8">
    <location>
        <begin position="147"/>
        <end position="187"/>
    </location>
</feature>
<evidence type="ECO:0000313" key="10">
    <source>
        <dbReference type="EMBL" id="KAF3694104.1"/>
    </source>
</evidence>
<dbReference type="PRINTS" id="PR01407">
    <property type="entry name" value="BUTYPHLNCDUF"/>
</dbReference>
<dbReference type="InterPro" id="IPR003877">
    <property type="entry name" value="SPRY_dom"/>
</dbReference>
<dbReference type="SUPFAM" id="SSF49899">
    <property type="entry name" value="Concanavalin A-like lectins/glucanases"/>
    <property type="match status" value="1"/>
</dbReference>
<dbReference type="PANTHER" id="PTHR25465">
    <property type="entry name" value="B-BOX DOMAIN CONTAINING"/>
    <property type="match status" value="1"/>
</dbReference>
<dbReference type="PROSITE" id="PS00518">
    <property type="entry name" value="ZF_RING_1"/>
    <property type="match status" value="1"/>
</dbReference>
<dbReference type="SMART" id="SM00184">
    <property type="entry name" value="RING"/>
    <property type="match status" value="1"/>
</dbReference>
<dbReference type="InterPro" id="IPR000315">
    <property type="entry name" value="Znf_B-box"/>
</dbReference>
<dbReference type="SMART" id="SM00449">
    <property type="entry name" value="SPRY"/>
    <property type="match status" value="1"/>
</dbReference>
<dbReference type="GO" id="GO:0008270">
    <property type="term" value="F:zinc ion binding"/>
    <property type="evidence" value="ECO:0007669"/>
    <property type="project" value="UniProtKB-KW"/>
</dbReference>
<dbReference type="Pfam" id="PF25600">
    <property type="entry name" value="TRIM_CC"/>
    <property type="match status" value="1"/>
</dbReference>
<reference evidence="10 11" key="1">
    <citation type="submission" date="2019-02" db="EMBL/GenBank/DDBJ databases">
        <title>Opniocepnalus argus genome.</title>
        <authorList>
            <person name="Zhou C."/>
            <person name="Xiao S."/>
        </authorList>
    </citation>
    <scope>NUCLEOTIDE SEQUENCE [LARGE SCALE GENOMIC DNA]</scope>
    <source>
        <strain evidence="10">OARG1902GOOAL</strain>
        <tissue evidence="10">Muscle</tissue>
    </source>
</reference>
<keyword evidence="4" id="KW-0862">Zinc</keyword>
<evidence type="ECO:0000256" key="4">
    <source>
        <dbReference type="ARBA" id="ARBA00022833"/>
    </source>
</evidence>
<keyword evidence="1" id="KW-0399">Innate immunity</keyword>
<dbReference type="InterPro" id="IPR001870">
    <property type="entry name" value="B30.2/SPRY"/>
</dbReference>
<reference evidence="11" key="2">
    <citation type="submission" date="2019-02" db="EMBL/GenBank/DDBJ databases">
        <title>Opniocepnalus argus Var Kimnra genome.</title>
        <authorList>
            <person name="Zhou C."/>
            <person name="Xiao S."/>
        </authorList>
    </citation>
    <scope>NUCLEOTIDE SEQUENCE [LARGE SCALE GENOMIC DNA]</scope>
</reference>
<keyword evidence="5" id="KW-0391">Immunity</keyword>
<dbReference type="PANTHER" id="PTHR25465:SF32">
    <property type="entry name" value="BLOODTHIRSTY-RELATED GENE FAMILY, MEMBER 16 ISOFORM X1-RELATED"/>
    <property type="match status" value="1"/>
</dbReference>
<keyword evidence="11" id="KW-1185">Reference proteome</keyword>
<dbReference type="GO" id="GO:0005737">
    <property type="term" value="C:cytoplasm"/>
    <property type="evidence" value="ECO:0007669"/>
    <property type="project" value="UniProtKB-ARBA"/>
</dbReference>
<dbReference type="Pfam" id="PF15227">
    <property type="entry name" value="zf-C3HC4_4"/>
    <property type="match status" value="1"/>
</dbReference>
<dbReference type="Gene3D" id="3.30.160.60">
    <property type="entry name" value="Classic Zinc Finger"/>
    <property type="match status" value="1"/>
</dbReference>
<dbReference type="InterPro" id="IPR013320">
    <property type="entry name" value="ConA-like_dom_sf"/>
</dbReference>
<dbReference type="GO" id="GO:0045087">
    <property type="term" value="P:innate immune response"/>
    <property type="evidence" value="ECO:0007669"/>
    <property type="project" value="UniProtKB-KW"/>
</dbReference>
<feature type="domain" description="B30.2/SPRY" evidence="9">
    <location>
        <begin position="345"/>
        <end position="540"/>
    </location>
</feature>
<dbReference type="Gene3D" id="4.10.830.40">
    <property type="match status" value="1"/>
</dbReference>
<evidence type="ECO:0000256" key="5">
    <source>
        <dbReference type="ARBA" id="ARBA00022859"/>
    </source>
</evidence>
<name>A0A6G1PVD9_CHAAH</name>
<dbReference type="InterPro" id="IPR001841">
    <property type="entry name" value="Znf_RING"/>
</dbReference>
<evidence type="ECO:0000256" key="6">
    <source>
        <dbReference type="PROSITE-ProRule" id="PRU00024"/>
    </source>
</evidence>
<dbReference type="InterPro" id="IPR058030">
    <property type="entry name" value="TRIM8/14/16/25/29/45/65_CC"/>
</dbReference>
<dbReference type="SMART" id="SM00589">
    <property type="entry name" value="PRY"/>
    <property type="match status" value="1"/>
</dbReference>
<dbReference type="InterPro" id="IPR017907">
    <property type="entry name" value="Znf_RING_CS"/>
</dbReference>
<evidence type="ECO:0000259" key="7">
    <source>
        <dbReference type="PROSITE" id="PS50089"/>
    </source>
</evidence>
<protein>
    <submittedName>
        <fullName evidence="10">E3 ubiquitin-protein ligase TRIM21</fullName>
    </submittedName>
</protein>
<evidence type="ECO:0000256" key="1">
    <source>
        <dbReference type="ARBA" id="ARBA00022588"/>
    </source>
</evidence>
<dbReference type="InterPro" id="IPR013083">
    <property type="entry name" value="Znf_RING/FYVE/PHD"/>
</dbReference>
<evidence type="ECO:0000256" key="3">
    <source>
        <dbReference type="ARBA" id="ARBA00022771"/>
    </source>
</evidence>
<dbReference type="Pfam" id="PF13765">
    <property type="entry name" value="PRY"/>
    <property type="match status" value="1"/>
</dbReference>
<feature type="domain" description="RING-type" evidence="7">
    <location>
        <begin position="15"/>
        <end position="56"/>
    </location>
</feature>
<dbReference type="SUPFAM" id="SSF57850">
    <property type="entry name" value="RING/U-box"/>
    <property type="match status" value="1"/>
</dbReference>
<dbReference type="SUPFAM" id="SSF57845">
    <property type="entry name" value="B-box zinc-binding domain"/>
    <property type="match status" value="1"/>
</dbReference>
<accession>A0A6G1PVD9</accession>
<dbReference type="InterPro" id="IPR003879">
    <property type="entry name" value="Butyrophylin_SPRY"/>
</dbReference>
<dbReference type="Pfam" id="PF00643">
    <property type="entry name" value="zf-B_box"/>
    <property type="match status" value="1"/>
</dbReference>
<dbReference type="EMBL" id="CM015720">
    <property type="protein sequence ID" value="KAF3694104.1"/>
    <property type="molecule type" value="Genomic_DNA"/>
</dbReference>
<dbReference type="Pfam" id="PF00622">
    <property type="entry name" value="SPRY"/>
    <property type="match status" value="1"/>
</dbReference>
<dbReference type="InterPro" id="IPR043136">
    <property type="entry name" value="B30.2/SPRY_sf"/>
</dbReference>
<dbReference type="PROSITE" id="PS50119">
    <property type="entry name" value="ZF_BBOX"/>
    <property type="match status" value="1"/>
</dbReference>
<gene>
    <name evidence="10" type="ORF">EXN66_Car009780</name>
</gene>
<sequence length="544" mass="61405">MASARSLLPEENFLCSICLSVFTKPVSIPCGHNFCLDCITDYWNTTDTVVQCPLCKEMFSTRPMLRVNTIIAEMAEKFKQKVPDDISDDSEQAGNGHVLCGVCAGAKLEAVRSCLVCFMSYCDIHLEPHLKILALKKHKLIHPIENLESRICKTHAEPLELFCRADQIFVCESCKTSDHKNHKIVTLEEEAHMRNTQLGKKKKVTDKMIQARQQKIQQILNSLEASRNNAVKALSYSMHVMTAVVDYIKKCQAELTEVIETKQKKTETVAEGFIKELEGEIMQIKQKNLQLNQVSLVNDPLLFLENFLSLTITAPQVNDWSNVTLNSEQFAVQEALDKLQTTVLREISMLCDPDLKEKQTYAVDVTLDPDTANPCLTVSEDGKRVSHGDSKRNLPNKPERFDHVLNVLAKEGFSSGRFYYEVEVKDKTNWDLGVANHSINTKGDIRLSPKNGYWTVWLRKGQEFTANAGPAINLHVRQLPQKVGVFVDYEEGEVSFYDVDTRAKIFSFTGCYFTEKIFPFFSPCANDGGKNAAPLIITPVRYSS</sequence>
<dbReference type="Gene3D" id="3.30.40.10">
    <property type="entry name" value="Zinc/RING finger domain, C3HC4 (zinc finger)"/>
    <property type="match status" value="1"/>
</dbReference>
<evidence type="ECO:0000313" key="11">
    <source>
        <dbReference type="Proteomes" id="UP000503349"/>
    </source>
</evidence>
<keyword evidence="2" id="KW-0479">Metal-binding</keyword>
<dbReference type="FunFam" id="2.60.120.920:FF:000004">
    <property type="entry name" value="Butyrophilin subfamily 1 member A1"/>
    <property type="match status" value="1"/>
</dbReference>
<dbReference type="PROSITE" id="PS50188">
    <property type="entry name" value="B302_SPRY"/>
    <property type="match status" value="1"/>
</dbReference>
<evidence type="ECO:0000259" key="8">
    <source>
        <dbReference type="PROSITE" id="PS50119"/>
    </source>
</evidence>
<dbReference type="InterPro" id="IPR051051">
    <property type="entry name" value="E3_ubiq-ligase_TRIM/RNF"/>
</dbReference>
<dbReference type="AlphaFoldDB" id="A0A6G1PVD9"/>
<dbReference type="InterPro" id="IPR006574">
    <property type="entry name" value="PRY"/>
</dbReference>
<evidence type="ECO:0000256" key="2">
    <source>
        <dbReference type="ARBA" id="ARBA00022723"/>
    </source>
</evidence>
<organism evidence="10 11">
    <name type="scientific">Channa argus</name>
    <name type="common">Northern snakehead</name>
    <name type="synonym">Ophicephalus argus</name>
    <dbReference type="NCBI Taxonomy" id="215402"/>
    <lineage>
        <taxon>Eukaryota</taxon>
        <taxon>Metazoa</taxon>
        <taxon>Chordata</taxon>
        <taxon>Craniata</taxon>
        <taxon>Vertebrata</taxon>
        <taxon>Euteleostomi</taxon>
        <taxon>Actinopterygii</taxon>
        <taxon>Neopterygii</taxon>
        <taxon>Teleostei</taxon>
        <taxon>Neoteleostei</taxon>
        <taxon>Acanthomorphata</taxon>
        <taxon>Anabantaria</taxon>
        <taxon>Anabantiformes</taxon>
        <taxon>Channoidei</taxon>
        <taxon>Channidae</taxon>
        <taxon>Channa</taxon>
    </lineage>
</organism>
<dbReference type="CDD" id="cd13733">
    <property type="entry name" value="SPRY_PRY_C-I_1"/>
    <property type="match status" value="1"/>
</dbReference>
<dbReference type="SMART" id="SM00336">
    <property type="entry name" value="BBOX"/>
    <property type="match status" value="1"/>
</dbReference>
<dbReference type="PROSITE" id="PS50089">
    <property type="entry name" value="ZF_RING_2"/>
    <property type="match status" value="1"/>
</dbReference>